<feature type="non-terminal residue" evidence="2">
    <location>
        <position position="169"/>
    </location>
</feature>
<dbReference type="AlphaFoldDB" id="W2I554"/>
<dbReference type="VEuPathDB" id="FungiDB:PPTG_20492"/>
<evidence type="ECO:0000313" key="2">
    <source>
        <dbReference type="EMBL" id="ETL28572.1"/>
    </source>
</evidence>
<name>W2I554_PHYNI</name>
<feature type="compositionally biased region" description="Low complexity" evidence="1">
    <location>
        <begin position="1"/>
        <end position="10"/>
    </location>
</feature>
<organism evidence="2">
    <name type="scientific">Phytophthora nicotianae</name>
    <name type="common">Potato buckeye rot agent</name>
    <name type="synonym">Phytophthora parasitica</name>
    <dbReference type="NCBI Taxonomy" id="4792"/>
    <lineage>
        <taxon>Eukaryota</taxon>
        <taxon>Sar</taxon>
        <taxon>Stramenopiles</taxon>
        <taxon>Oomycota</taxon>
        <taxon>Peronosporomycetes</taxon>
        <taxon>Peronosporales</taxon>
        <taxon>Peronosporaceae</taxon>
        <taxon>Phytophthora</taxon>
    </lineage>
</organism>
<evidence type="ECO:0000256" key="1">
    <source>
        <dbReference type="SAM" id="MobiDB-lite"/>
    </source>
</evidence>
<proteinExistence type="predicted"/>
<feature type="region of interest" description="Disordered" evidence="1">
    <location>
        <begin position="1"/>
        <end position="43"/>
    </location>
</feature>
<reference evidence="2" key="1">
    <citation type="submission" date="2013-11" db="EMBL/GenBank/DDBJ databases">
        <title>The Genome Sequence of Phytophthora parasitica CJ05E6.</title>
        <authorList>
            <consortium name="The Broad Institute Genomics Platform"/>
            <person name="Russ C."/>
            <person name="Tyler B."/>
            <person name="Panabieres F."/>
            <person name="Shan W."/>
            <person name="Tripathy S."/>
            <person name="Grunwald N."/>
            <person name="Machado M."/>
            <person name="Johnson C.S."/>
            <person name="Arredondo F."/>
            <person name="Hong C."/>
            <person name="Coffey M."/>
            <person name="Young S.K."/>
            <person name="Zeng Q."/>
            <person name="Gargeya S."/>
            <person name="Fitzgerald M."/>
            <person name="Abouelleil A."/>
            <person name="Alvarado L."/>
            <person name="Chapman S.B."/>
            <person name="Gainer-Dewar J."/>
            <person name="Goldberg J."/>
            <person name="Griggs A."/>
            <person name="Gujja S."/>
            <person name="Hansen M."/>
            <person name="Howarth C."/>
            <person name="Imamovic A."/>
            <person name="Ireland A."/>
            <person name="Larimer J."/>
            <person name="McCowan C."/>
            <person name="Murphy C."/>
            <person name="Pearson M."/>
            <person name="Poon T.W."/>
            <person name="Priest M."/>
            <person name="Roberts A."/>
            <person name="Saif S."/>
            <person name="Shea T."/>
            <person name="Sykes S."/>
            <person name="Wortman J."/>
            <person name="Nusbaum C."/>
            <person name="Birren B."/>
        </authorList>
    </citation>
    <scope>NUCLEOTIDE SEQUENCE [LARGE SCALE GENOMIC DNA]</scope>
    <source>
        <strain evidence="2">CJ05E6</strain>
    </source>
</reference>
<dbReference type="Proteomes" id="UP000053864">
    <property type="component" value="Unassembled WGS sequence"/>
</dbReference>
<sequence>MADQHSSSNSDESDLSYRYSGSQSGGSPDSGIHSDGHDSDMSVDTVIIPSQSSTSDRDENDGLQVEAANSDVGGDLVDGVVDVPFKIGAVSRVLLLVLPRGRHKSLPLQRLSTDQVQREAFHYAYYEDEVLHRIIGWAHPQLMDCIKQRHCSIFIDATYRCVPIRFYQL</sequence>
<accession>W2I554</accession>
<dbReference type="EMBL" id="KI675743">
    <property type="protein sequence ID" value="ETL28572.1"/>
    <property type="molecule type" value="Genomic_DNA"/>
</dbReference>
<protein>
    <submittedName>
        <fullName evidence="2">Uncharacterized protein</fullName>
    </submittedName>
</protein>
<feature type="compositionally biased region" description="Low complexity" evidence="1">
    <location>
        <begin position="20"/>
        <end position="31"/>
    </location>
</feature>
<gene>
    <name evidence="2" type="ORF">L916_18109</name>
</gene>